<dbReference type="RefSeq" id="WP_344913749.1">
    <property type="nucleotide sequence ID" value="NZ_BAABDL010000141.1"/>
</dbReference>
<dbReference type="Pfam" id="PF04519">
    <property type="entry name" value="Bactofilin"/>
    <property type="match status" value="1"/>
</dbReference>
<comment type="similarity">
    <text evidence="1">Belongs to the bactofilin family.</text>
</comment>
<feature type="compositionally biased region" description="Basic and acidic residues" evidence="2">
    <location>
        <begin position="118"/>
        <end position="129"/>
    </location>
</feature>
<dbReference type="Proteomes" id="UP001501734">
    <property type="component" value="Unassembled WGS sequence"/>
</dbReference>
<feature type="region of interest" description="Disordered" evidence="2">
    <location>
        <begin position="110"/>
        <end position="129"/>
    </location>
</feature>
<evidence type="ECO:0000313" key="4">
    <source>
        <dbReference type="Proteomes" id="UP001501734"/>
    </source>
</evidence>
<proteinExistence type="inferred from homology"/>
<protein>
    <submittedName>
        <fullName evidence="3">Polymer-forming cytoskeletal protein</fullName>
    </submittedName>
</protein>
<dbReference type="PANTHER" id="PTHR35024:SF4">
    <property type="entry name" value="POLYMER-FORMING CYTOSKELETAL PROTEIN"/>
    <property type="match status" value="1"/>
</dbReference>
<evidence type="ECO:0000256" key="1">
    <source>
        <dbReference type="ARBA" id="ARBA00044755"/>
    </source>
</evidence>
<reference evidence="4" key="1">
    <citation type="journal article" date="2019" name="Int. J. Syst. Evol. Microbiol.">
        <title>The Global Catalogue of Microorganisms (GCM) 10K type strain sequencing project: providing services to taxonomists for standard genome sequencing and annotation.</title>
        <authorList>
            <consortium name="The Broad Institute Genomics Platform"/>
            <consortium name="The Broad Institute Genome Sequencing Center for Infectious Disease"/>
            <person name="Wu L."/>
            <person name="Ma J."/>
        </authorList>
    </citation>
    <scope>NUCLEOTIDE SEQUENCE [LARGE SCALE GENOMIC DNA]</scope>
    <source>
        <strain evidence="4">JCM 17250</strain>
    </source>
</reference>
<keyword evidence="4" id="KW-1185">Reference proteome</keyword>
<name>A0ABP7W3Z3_9BACI</name>
<gene>
    <name evidence="3" type="ORF">GCM10022410_24650</name>
</gene>
<organism evidence="3 4">
    <name type="scientific">Amphibacillus indicireducens</name>
    <dbReference type="NCBI Taxonomy" id="1076330"/>
    <lineage>
        <taxon>Bacteria</taxon>
        <taxon>Bacillati</taxon>
        <taxon>Bacillota</taxon>
        <taxon>Bacilli</taxon>
        <taxon>Bacillales</taxon>
        <taxon>Bacillaceae</taxon>
        <taxon>Amphibacillus</taxon>
    </lineage>
</organism>
<accession>A0ABP7W3Z3</accession>
<evidence type="ECO:0000313" key="3">
    <source>
        <dbReference type="EMBL" id="GAA4079596.1"/>
    </source>
</evidence>
<evidence type="ECO:0000256" key="2">
    <source>
        <dbReference type="SAM" id="MobiDB-lite"/>
    </source>
</evidence>
<dbReference type="PANTHER" id="PTHR35024">
    <property type="entry name" value="HYPOTHETICAL CYTOSOLIC PROTEIN"/>
    <property type="match status" value="1"/>
</dbReference>
<dbReference type="EMBL" id="BAABDL010000141">
    <property type="protein sequence ID" value="GAA4079596.1"/>
    <property type="molecule type" value="Genomic_DNA"/>
</dbReference>
<comment type="caution">
    <text evidence="3">The sequence shown here is derived from an EMBL/GenBank/DDBJ whole genome shotgun (WGS) entry which is preliminary data.</text>
</comment>
<dbReference type="InterPro" id="IPR007607">
    <property type="entry name" value="BacA/B"/>
</dbReference>
<sequence length="129" mass="13928">MFSRKKKHKVLETIIGKDTIIEGKIKLPTSLRIDGKVYGAIECEGNVYIGKSGYTEPAIQAKNVIVAGEANGEIKTSEKIQIHASGKITGKIVTEGLVIEEGGIFNGNSTIHTPNRKTKPEPIKIADTN</sequence>